<dbReference type="AlphaFoldDB" id="A0A376CTL4"/>
<dbReference type="EMBL" id="UFXP01000001">
    <property type="protein sequence ID" value="STC75122.1"/>
    <property type="molecule type" value="Genomic_DNA"/>
</dbReference>
<accession>A0A376CTL4</accession>
<evidence type="ECO:0000256" key="1">
    <source>
        <dbReference type="SAM" id="MobiDB-lite"/>
    </source>
</evidence>
<sequence>MSNPFDSNPFEESAEASRGRGANPFAEPSQSSAQPTPDPFAESYAQPFEEPKRTYTPAPMPDHAPAEHAPAPAPASTSAGTIHHFSLFKAVLSAFSVLIGLNAIGEAEVLWGIGFGLPGAWYFIKSLQQKANPTEPQKRHWFVIWLIAILLIIIGA</sequence>
<evidence type="ECO:0000313" key="2">
    <source>
        <dbReference type="EMBL" id="STC75122.1"/>
    </source>
</evidence>
<dbReference type="RefSeq" id="WP_115021268.1">
    <property type="nucleotide sequence ID" value="NZ_CP069533.1"/>
</dbReference>
<reference evidence="2 3" key="1">
    <citation type="submission" date="2018-06" db="EMBL/GenBank/DDBJ databases">
        <authorList>
            <consortium name="Pathogen Informatics"/>
            <person name="Doyle S."/>
        </authorList>
    </citation>
    <scope>NUCLEOTIDE SEQUENCE [LARGE SCALE GENOMIC DNA]</scope>
    <source>
        <strain evidence="2 3">NCTC10289</strain>
    </source>
</reference>
<feature type="region of interest" description="Disordered" evidence="1">
    <location>
        <begin position="1"/>
        <end position="77"/>
    </location>
</feature>
<feature type="compositionally biased region" description="Low complexity" evidence="1">
    <location>
        <begin position="61"/>
        <end position="70"/>
    </location>
</feature>
<dbReference type="Proteomes" id="UP000254287">
    <property type="component" value="Unassembled WGS sequence"/>
</dbReference>
<name>A0A376CTL4_9CORY</name>
<evidence type="ECO:0000313" key="3">
    <source>
        <dbReference type="Proteomes" id="UP000254287"/>
    </source>
</evidence>
<proteinExistence type="predicted"/>
<organism evidence="2 3">
    <name type="scientific">Corynebacterium minutissimum</name>
    <dbReference type="NCBI Taxonomy" id="38301"/>
    <lineage>
        <taxon>Bacteria</taxon>
        <taxon>Bacillati</taxon>
        <taxon>Actinomycetota</taxon>
        <taxon>Actinomycetes</taxon>
        <taxon>Mycobacteriales</taxon>
        <taxon>Corynebacteriaceae</taxon>
        <taxon>Corynebacterium</taxon>
    </lineage>
</organism>
<protein>
    <submittedName>
        <fullName evidence="2">Uncharacterized protein</fullName>
    </submittedName>
</protein>
<gene>
    <name evidence="2" type="ORF">NCTC10289_00586</name>
</gene>